<gene>
    <name evidence="3" type="ORF">ACFQO0_14950</name>
</gene>
<dbReference type="CDD" id="cd00293">
    <property type="entry name" value="USP-like"/>
    <property type="match status" value="1"/>
</dbReference>
<dbReference type="Pfam" id="PF00582">
    <property type="entry name" value="Usp"/>
    <property type="match status" value="1"/>
</dbReference>
<dbReference type="SUPFAM" id="SSF52402">
    <property type="entry name" value="Adenine nucleotide alpha hydrolases-like"/>
    <property type="match status" value="1"/>
</dbReference>
<dbReference type="RefSeq" id="WP_382236494.1">
    <property type="nucleotide sequence ID" value="NZ_JBHTCC010000004.1"/>
</dbReference>
<dbReference type="PRINTS" id="PR01438">
    <property type="entry name" value="UNVRSLSTRESS"/>
</dbReference>
<proteinExistence type="inferred from homology"/>
<dbReference type="InterPro" id="IPR006016">
    <property type="entry name" value="UspA"/>
</dbReference>
<dbReference type="InterPro" id="IPR006015">
    <property type="entry name" value="Universal_stress_UspA"/>
</dbReference>
<dbReference type="PANTHER" id="PTHR46268:SF15">
    <property type="entry name" value="UNIVERSAL STRESS PROTEIN HP_0031"/>
    <property type="match status" value="1"/>
</dbReference>
<keyword evidence="4" id="KW-1185">Reference proteome</keyword>
<evidence type="ECO:0000313" key="3">
    <source>
        <dbReference type="EMBL" id="MFC7299738.1"/>
    </source>
</evidence>
<protein>
    <submittedName>
        <fullName evidence="3">Universal stress protein</fullName>
    </submittedName>
</protein>
<evidence type="ECO:0000313" key="4">
    <source>
        <dbReference type="Proteomes" id="UP001596379"/>
    </source>
</evidence>
<sequence>MLKTILVATDGSDLSKKAITAAVDFAASYGSKIVGLSVAEVFPEVFLDYDLRAIEDDMQQQAAANADFISECAKKAGVDCEVHTATGTRPHQEIIKAAEQFHCDTIFMASHGKKGLDKVLLGSETQKVLSHSTIPVLVFR</sequence>
<evidence type="ECO:0000256" key="1">
    <source>
        <dbReference type="ARBA" id="ARBA00008791"/>
    </source>
</evidence>
<reference evidence="4" key="1">
    <citation type="journal article" date="2019" name="Int. J. Syst. Evol. Microbiol.">
        <title>The Global Catalogue of Microorganisms (GCM) 10K type strain sequencing project: providing services to taxonomists for standard genome sequencing and annotation.</title>
        <authorList>
            <consortium name="The Broad Institute Genomics Platform"/>
            <consortium name="The Broad Institute Genome Sequencing Center for Infectious Disease"/>
            <person name="Wu L."/>
            <person name="Ma J."/>
        </authorList>
    </citation>
    <scope>NUCLEOTIDE SEQUENCE [LARGE SCALE GENOMIC DNA]</scope>
    <source>
        <strain evidence="4">CCUG 36956</strain>
    </source>
</reference>
<dbReference type="InterPro" id="IPR014729">
    <property type="entry name" value="Rossmann-like_a/b/a_fold"/>
</dbReference>
<dbReference type="Gene3D" id="3.40.50.620">
    <property type="entry name" value="HUPs"/>
    <property type="match status" value="1"/>
</dbReference>
<evidence type="ECO:0000259" key="2">
    <source>
        <dbReference type="Pfam" id="PF00582"/>
    </source>
</evidence>
<comment type="caution">
    <text evidence="3">The sequence shown here is derived from an EMBL/GenBank/DDBJ whole genome shotgun (WGS) entry which is preliminary data.</text>
</comment>
<organism evidence="3 4">
    <name type="scientific">Herminiimonas aquatilis</name>
    <dbReference type="NCBI Taxonomy" id="345342"/>
    <lineage>
        <taxon>Bacteria</taxon>
        <taxon>Pseudomonadati</taxon>
        <taxon>Pseudomonadota</taxon>
        <taxon>Betaproteobacteria</taxon>
        <taxon>Burkholderiales</taxon>
        <taxon>Oxalobacteraceae</taxon>
        <taxon>Herminiimonas</taxon>
    </lineage>
</organism>
<feature type="domain" description="UspA" evidence="2">
    <location>
        <begin position="1"/>
        <end position="140"/>
    </location>
</feature>
<name>A0ABW2J887_9BURK</name>
<dbReference type="PANTHER" id="PTHR46268">
    <property type="entry name" value="STRESS RESPONSE PROTEIN NHAX"/>
    <property type="match status" value="1"/>
</dbReference>
<accession>A0ABW2J887</accession>
<comment type="similarity">
    <text evidence="1">Belongs to the universal stress protein A family.</text>
</comment>
<dbReference type="Proteomes" id="UP001596379">
    <property type="component" value="Unassembled WGS sequence"/>
</dbReference>
<dbReference type="EMBL" id="JBHTCC010000004">
    <property type="protein sequence ID" value="MFC7299738.1"/>
    <property type="molecule type" value="Genomic_DNA"/>
</dbReference>